<accession>A0A4R2E7D0</accession>
<keyword evidence="1" id="KW-0732">Signal</keyword>
<dbReference type="RefSeq" id="WP_131840350.1">
    <property type="nucleotide sequence ID" value="NZ_SLWB01000018.1"/>
</dbReference>
<evidence type="ECO:0000313" key="3">
    <source>
        <dbReference type="Proteomes" id="UP000294830"/>
    </source>
</evidence>
<feature type="signal peptide" evidence="1">
    <location>
        <begin position="1"/>
        <end position="18"/>
    </location>
</feature>
<comment type="caution">
    <text evidence="2">The sequence shown here is derived from an EMBL/GenBank/DDBJ whole genome shotgun (WGS) entry which is preliminary data.</text>
</comment>
<dbReference type="AlphaFoldDB" id="A0A4R2E7D0"/>
<protein>
    <recommendedName>
        <fullName evidence="4">Tetratricopeptide repeat protein</fullName>
    </recommendedName>
</protein>
<dbReference type="SUPFAM" id="SSF48452">
    <property type="entry name" value="TPR-like"/>
    <property type="match status" value="1"/>
</dbReference>
<dbReference type="EMBL" id="SLWB01000018">
    <property type="protein sequence ID" value="TCN62686.1"/>
    <property type="molecule type" value="Genomic_DNA"/>
</dbReference>
<dbReference type="InterPro" id="IPR011990">
    <property type="entry name" value="TPR-like_helical_dom_sf"/>
</dbReference>
<reference evidence="2 3" key="1">
    <citation type="submission" date="2019-03" db="EMBL/GenBank/DDBJ databases">
        <title>Genomic Encyclopedia of Archaeal and Bacterial Type Strains, Phase II (KMG-II): from individual species to whole genera.</title>
        <authorList>
            <person name="Goeker M."/>
        </authorList>
    </citation>
    <scope>NUCLEOTIDE SEQUENCE [LARGE SCALE GENOMIC DNA]</scope>
    <source>
        <strain evidence="2 3">RL-C</strain>
    </source>
</reference>
<name>A0A4R2E7D0_9BACT</name>
<evidence type="ECO:0008006" key="4">
    <source>
        <dbReference type="Google" id="ProtNLM"/>
    </source>
</evidence>
<dbReference type="Proteomes" id="UP000294830">
    <property type="component" value="Unassembled WGS sequence"/>
</dbReference>
<dbReference type="InterPro" id="IPR045921">
    <property type="entry name" value="DUF6340"/>
</dbReference>
<gene>
    <name evidence="2" type="ORF">CLV25_11812</name>
</gene>
<evidence type="ECO:0000256" key="1">
    <source>
        <dbReference type="SAM" id="SignalP"/>
    </source>
</evidence>
<feature type="chain" id="PRO_5020944134" description="Tetratricopeptide repeat protein" evidence="1">
    <location>
        <begin position="19"/>
        <end position="320"/>
    </location>
</feature>
<dbReference type="PROSITE" id="PS51257">
    <property type="entry name" value="PROKAR_LIPOPROTEIN"/>
    <property type="match status" value="1"/>
</dbReference>
<dbReference type="Pfam" id="PF19867">
    <property type="entry name" value="DUF6340"/>
    <property type="match status" value="1"/>
</dbReference>
<organism evidence="2 3">
    <name type="scientific">Acetobacteroides hydrogenigenes</name>
    <dbReference type="NCBI Taxonomy" id="979970"/>
    <lineage>
        <taxon>Bacteria</taxon>
        <taxon>Pseudomonadati</taxon>
        <taxon>Bacteroidota</taxon>
        <taxon>Bacteroidia</taxon>
        <taxon>Bacteroidales</taxon>
        <taxon>Rikenellaceae</taxon>
        <taxon>Acetobacteroides</taxon>
    </lineage>
</organism>
<keyword evidence="3" id="KW-1185">Reference proteome</keyword>
<proteinExistence type="predicted"/>
<dbReference type="OrthoDB" id="1115705at2"/>
<evidence type="ECO:0000313" key="2">
    <source>
        <dbReference type="EMBL" id="TCN62686.1"/>
    </source>
</evidence>
<sequence>MRKIIAYLFLIFTASSCAVTTKTVNVDVLIPSAERISLKDDERIVLVANYRLKSRLVNKQKSAFVDDSLQVVNTIENFKAYFQSLGTFSQSYVRVNYHPISESDPELLTSEEIKSFSQLEKPKYIVVLSLLRTLIERETPTSYKVVYASLWHVYNAKEGVLERELLDKDSLYYDQYEKVSRSELDSIISNDVSYRVAQKIGFSILPFWQEQYRYYLTVPDLKFQKVSQLVQDFKWKEVISLMQTFLTSPEKNDVYAATFNIALACEMMGNIDLAKKWLEKCQKIKNSYVVQQYWTALIKREMQEKGASVENGTLEDQQQE</sequence>